<keyword evidence="2" id="KW-1185">Reference proteome</keyword>
<dbReference type="EMBL" id="CAJVQC010001627">
    <property type="protein sequence ID" value="CAG8497629.1"/>
    <property type="molecule type" value="Genomic_DNA"/>
</dbReference>
<accession>A0ACA9KZI5</accession>
<evidence type="ECO:0000313" key="2">
    <source>
        <dbReference type="Proteomes" id="UP000789920"/>
    </source>
</evidence>
<comment type="caution">
    <text evidence="1">The sequence shown here is derived from an EMBL/GenBank/DDBJ whole genome shotgun (WGS) entry which is preliminary data.</text>
</comment>
<gene>
    <name evidence="1" type="ORF">RPERSI_LOCUS1673</name>
</gene>
<organism evidence="1 2">
    <name type="scientific">Racocetra persica</name>
    <dbReference type="NCBI Taxonomy" id="160502"/>
    <lineage>
        <taxon>Eukaryota</taxon>
        <taxon>Fungi</taxon>
        <taxon>Fungi incertae sedis</taxon>
        <taxon>Mucoromycota</taxon>
        <taxon>Glomeromycotina</taxon>
        <taxon>Glomeromycetes</taxon>
        <taxon>Diversisporales</taxon>
        <taxon>Gigasporaceae</taxon>
        <taxon>Racocetra</taxon>
    </lineage>
</organism>
<proteinExistence type="predicted"/>
<sequence length="72" mass="8461">CGESRTTENSHGVRFSPLTLILDILCNSVTDLEEVRQHPSWFWIYWDVIAEQVMCGHFWMCSDEELYPLVLL</sequence>
<feature type="non-terminal residue" evidence="1">
    <location>
        <position position="1"/>
    </location>
</feature>
<name>A0ACA9KZI5_9GLOM</name>
<dbReference type="Proteomes" id="UP000789920">
    <property type="component" value="Unassembled WGS sequence"/>
</dbReference>
<reference evidence="1" key="1">
    <citation type="submission" date="2021-06" db="EMBL/GenBank/DDBJ databases">
        <authorList>
            <person name="Kallberg Y."/>
            <person name="Tangrot J."/>
            <person name="Rosling A."/>
        </authorList>
    </citation>
    <scope>NUCLEOTIDE SEQUENCE</scope>
    <source>
        <strain evidence="1">MA461A</strain>
    </source>
</reference>
<evidence type="ECO:0000313" key="1">
    <source>
        <dbReference type="EMBL" id="CAG8497629.1"/>
    </source>
</evidence>
<protein>
    <submittedName>
        <fullName evidence="1">17740_t:CDS:1</fullName>
    </submittedName>
</protein>